<evidence type="ECO:0000256" key="5">
    <source>
        <dbReference type="ARBA" id="ARBA00022832"/>
    </source>
</evidence>
<evidence type="ECO:0000256" key="6">
    <source>
        <dbReference type="ARBA" id="ARBA00022989"/>
    </source>
</evidence>
<dbReference type="PANTHER" id="PTHR11351">
    <property type="entry name" value="ACYL-COA DESATURASE"/>
    <property type="match status" value="1"/>
</dbReference>
<dbReference type="GO" id="GO:0016717">
    <property type="term" value="F:oxidoreductase activity, acting on paired donors, with oxidation of a pair of donors resulting in the reduction of molecular oxygen to two molecules of water"/>
    <property type="evidence" value="ECO:0007669"/>
    <property type="project" value="InterPro"/>
</dbReference>
<dbReference type="EMBL" id="CDMZ01000759">
    <property type="protein sequence ID" value="CEM20940.1"/>
    <property type="molecule type" value="Genomic_DNA"/>
</dbReference>
<dbReference type="InterPro" id="IPR015876">
    <property type="entry name" value="Acyl-CoA_DS"/>
</dbReference>
<evidence type="ECO:0000256" key="11">
    <source>
        <dbReference type="SAM" id="MobiDB-lite"/>
    </source>
</evidence>
<dbReference type="VEuPathDB" id="CryptoDB:Cvel_19509"/>
<comment type="subcellular location">
    <subcellularLocation>
        <location evidence="1">Membrane</location>
        <topology evidence="1">Multi-pass membrane protein</topology>
    </subcellularLocation>
</comment>
<keyword evidence="10" id="KW-0275">Fatty acid biosynthesis</keyword>
<organism evidence="13">
    <name type="scientific">Chromera velia CCMP2878</name>
    <dbReference type="NCBI Taxonomy" id="1169474"/>
    <lineage>
        <taxon>Eukaryota</taxon>
        <taxon>Sar</taxon>
        <taxon>Alveolata</taxon>
        <taxon>Colpodellida</taxon>
        <taxon>Chromeraceae</taxon>
        <taxon>Chromera</taxon>
    </lineage>
</organism>
<accession>A0A0G4FZ88</accession>
<feature type="region of interest" description="Disordered" evidence="11">
    <location>
        <begin position="1"/>
        <end position="29"/>
    </location>
</feature>
<keyword evidence="5" id="KW-0276">Fatty acid metabolism</keyword>
<keyword evidence="8" id="KW-0443">Lipid metabolism</keyword>
<dbReference type="PANTHER" id="PTHR11351:SF31">
    <property type="entry name" value="DESATURASE 1, ISOFORM A-RELATED"/>
    <property type="match status" value="1"/>
</dbReference>
<keyword evidence="3" id="KW-0444">Lipid biosynthesis</keyword>
<evidence type="ECO:0000256" key="4">
    <source>
        <dbReference type="ARBA" id="ARBA00022692"/>
    </source>
</evidence>
<keyword evidence="7" id="KW-0560">Oxidoreductase</keyword>
<evidence type="ECO:0000256" key="12">
    <source>
        <dbReference type="SAM" id="Phobius"/>
    </source>
</evidence>
<dbReference type="GO" id="GO:0016020">
    <property type="term" value="C:membrane"/>
    <property type="evidence" value="ECO:0007669"/>
    <property type="project" value="UniProtKB-SubCell"/>
</dbReference>
<name>A0A0G4FZ88_9ALVE</name>
<keyword evidence="6 12" id="KW-1133">Transmembrane helix</keyword>
<dbReference type="AlphaFoldDB" id="A0A0G4FZ88"/>
<evidence type="ECO:0000256" key="10">
    <source>
        <dbReference type="ARBA" id="ARBA00023160"/>
    </source>
</evidence>
<protein>
    <recommendedName>
        <fullName evidence="14">Fatty acid desaturase domain-containing protein</fullName>
    </recommendedName>
</protein>
<evidence type="ECO:0000256" key="3">
    <source>
        <dbReference type="ARBA" id="ARBA00022516"/>
    </source>
</evidence>
<feature type="transmembrane region" description="Helical" evidence="12">
    <location>
        <begin position="128"/>
        <end position="151"/>
    </location>
</feature>
<feature type="region of interest" description="Disordered" evidence="11">
    <location>
        <begin position="65"/>
        <end position="85"/>
    </location>
</feature>
<feature type="transmembrane region" description="Helical" evidence="12">
    <location>
        <begin position="163"/>
        <end position="183"/>
    </location>
</feature>
<evidence type="ECO:0008006" key="14">
    <source>
        <dbReference type="Google" id="ProtNLM"/>
    </source>
</evidence>
<dbReference type="PhylomeDB" id="A0A0G4FZ88"/>
<keyword evidence="9 12" id="KW-0472">Membrane</keyword>
<evidence type="ECO:0000256" key="2">
    <source>
        <dbReference type="ARBA" id="ARBA00009295"/>
    </source>
</evidence>
<proteinExistence type="inferred from homology"/>
<dbReference type="GO" id="GO:0006633">
    <property type="term" value="P:fatty acid biosynthetic process"/>
    <property type="evidence" value="ECO:0007669"/>
    <property type="project" value="UniProtKB-KW"/>
</dbReference>
<evidence type="ECO:0000256" key="1">
    <source>
        <dbReference type="ARBA" id="ARBA00004141"/>
    </source>
</evidence>
<sequence>MSVEVATPTQAPAEAEVMKAPPSEAATTVERVRRTFTTASTTAEGSPVTLQPQVLQPQVVRPAVVPKKGGETKAGSPKRKWKSKRENFPDLNTPYDIAIKFLFGSAVVTWPILLILSIDSPERMQVSWLITLHILSWLKVGVGMSIVLHRFFAHQSFTCSRPFAFFLGIIGCLAGQRSPLWWASKHRVHHQNSDLPSDPHSPVQMGFWRAFLLWTVEPHGLRTDTEVLPKNLLTWELILLERLYFLVPLCEYFLWWKFMGWGYMLKVGVASSCICQGGSLFFNVLFHENDEFKPVVGHASNTDVMTLVKLFLGAFAATLPLGLVNPVHLLGSLSCLTFYMVGEHAHEDHHRHPALAKRGGFDPLAVMLLPPLKAMGLVNWAPSNWRE</sequence>
<evidence type="ECO:0000256" key="9">
    <source>
        <dbReference type="ARBA" id="ARBA00023136"/>
    </source>
</evidence>
<evidence type="ECO:0000313" key="13">
    <source>
        <dbReference type="EMBL" id="CEM20940.1"/>
    </source>
</evidence>
<keyword evidence="4 12" id="KW-0812">Transmembrane</keyword>
<gene>
    <name evidence="13" type="ORF">Cvel_19509</name>
</gene>
<feature type="transmembrane region" description="Helical" evidence="12">
    <location>
        <begin position="97"/>
        <end position="116"/>
    </location>
</feature>
<evidence type="ECO:0000256" key="7">
    <source>
        <dbReference type="ARBA" id="ARBA00023002"/>
    </source>
</evidence>
<evidence type="ECO:0000256" key="8">
    <source>
        <dbReference type="ARBA" id="ARBA00023098"/>
    </source>
</evidence>
<feature type="transmembrane region" description="Helical" evidence="12">
    <location>
        <begin position="306"/>
        <end position="324"/>
    </location>
</feature>
<reference evidence="13" key="1">
    <citation type="submission" date="2014-11" db="EMBL/GenBank/DDBJ databases">
        <authorList>
            <person name="Otto D Thomas"/>
            <person name="Naeem Raeece"/>
        </authorList>
    </citation>
    <scope>NUCLEOTIDE SEQUENCE</scope>
</reference>
<comment type="similarity">
    <text evidence="2">Belongs to the fatty acid desaturase type 1 family.</text>
</comment>